<feature type="compositionally biased region" description="Polar residues" evidence="1">
    <location>
        <begin position="265"/>
        <end position="290"/>
    </location>
</feature>
<dbReference type="CDD" id="cd18724">
    <property type="entry name" value="PIN_LabA-like"/>
    <property type="match status" value="1"/>
</dbReference>
<feature type="compositionally biased region" description="Basic and acidic residues" evidence="1">
    <location>
        <begin position="202"/>
        <end position="219"/>
    </location>
</feature>
<dbReference type="GeneID" id="27902668"/>
<accession>M3D3T0</accession>
<dbReference type="OMA" id="NIFIGFM"/>
<feature type="compositionally biased region" description="Polar residues" evidence="1">
    <location>
        <begin position="123"/>
        <end position="135"/>
    </location>
</feature>
<dbReference type="EMBL" id="KB456264">
    <property type="protein sequence ID" value="EMF12865.1"/>
    <property type="molecule type" value="Genomic_DNA"/>
</dbReference>
<dbReference type="OrthoDB" id="5590473at2759"/>
<dbReference type="PANTHER" id="PTHR15837:SF5">
    <property type="entry name" value="NYN DOMAIN-CONTAINING PROTEIN"/>
    <property type="match status" value="1"/>
</dbReference>
<dbReference type="PANTHER" id="PTHR15837">
    <property type="entry name" value="RAN GUANINE NUCLEOTIDE RELEASE FACTOR"/>
    <property type="match status" value="1"/>
</dbReference>
<feature type="region of interest" description="Disordered" evidence="1">
    <location>
        <begin position="577"/>
        <end position="597"/>
    </location>
</feature>
<reference evidence="2 3" key="1">
    <citation type="journal article" date="2012" name="PLoS Pathog.">
        <title>Diverse lifestyles and strategies of plant pathogenesis encoded in the genomes of eighteen Dothideomycetes fungi.</title>
        <authorList>
            <person name="Ohm R.A."/>
            <person name="Feau N."/>
            <person name="Henrissat B."/>
            <person name="Schoch C.L."/>
            <person name="Horwitz B.A."/>
            <person name="Barry K.W."/>
            <person name="Condon B.J."/>
            <person name="Copeland A.C."/>
            <person name="Dhillon B."/>
            <person name="Glaser F."/>
            <person name="Hesse C.N."/>
            <person name="Kosti I."/>
            <person name="LaButti K."/>
            <person name="Lindquist E.A."/>
            <person name="Lucas S."/>
            <person name="Salamov A.A."/>
            <person name="Bradshaw R.E."/>
            <person name="Ciuffetti L."/>
            <person name="Hamelin R.C."/>
            <person name="Kema G.H.J."/>
            <person name="Lawrence C."/>
            <person name="Scott J.A."/>
            <person name="Spatafora J.W."/>
            <person name="Turgeon B.G."/>
            <person name="de Wit P.J.G.M."/>
            <person name="Zhong S."/>
            <person name="Goodwin S.B."/>
            <person name="Grigoriev I.V."/>
        </authorList>
    </citation>
    <scope>NUCLEOTIDE SEQUENCE [LARGE SCALE GENOMIC DNA]</scope>
    <source>
        <strain evidence="2 3">SO2202</strain>
    </source>
</reference>
<dbReference type="GO" id="GO:0031267">
    <property type="term" value="F:small GTPase binding"/>
    <property type="evidence" value="ECO:0007669"/>
    <property type="project" value="TreeGrafter"/>
</dbReference>
<evidence type="ECO:0000256" key="1">
    <source>
        <dbReference type="SAM" id="MobiDB-lite"/>
    </source>
</evidence>
<dbReference type="AlphaFoldDB" id="M3D3T0"/>
<organism evidence="2 3">
    <name type="scientific">Sphaerulina musiva (strain SO2202)</name>
    <name type="common">Poplar stem canker fungus</name>
    <name type="synonym">Septoria musiva</name>
    <dbReference type="NCBI Taxonomy" id="692275"/>
    <lineage>
        <taxon>Eukaryota</taxon>
        <taxon>Fungi</taxon>
        <taxon>Dikarya</taxon>
        <taxon>Ascomycota</taxon>
        <taxon>Pezizomycotina</taxon>
        <taxon>Dothideomycetes</taxon>
        <taxon>Dothideomycetidae</taxon>
        <taxon>Mycosphaerellales</taxon>
        <taxon>Mycosphaerellaceae</taxon>
        <taxon>Sphaerulina</taxon>
    </lineage>
</organism>
<evidence type="ECO:0008006" key="4">
    <source>
        <dbReference type="Google" id="ProtNLM"/>
    </source>
</evidence>
<dbReference type="RefSeq" id="XP_016760986.1">
    <property type="nucleotide sequence ID" value="XM_016905531.1"/>
</dbReference>
<feature type="compositionally biased region" description="Low complexity" evidence="1">
    <location>
        <begin position="341"/>
        <end position="359"/>
    </location>
</feature>
<dbReference type="STRING" id="692275.M3D3T0"/>
<dbReference type="GO" id="GO:0005085">
    <property type="term" value="F:guanyl-nucleotide exchange factor activity"/>
    <property type="evidence" value="ECO:0007669"/>
    <property type="project" value="TreeGrafter"/>
</dbReference>
<dbReference type="Proteomes" id="UP000016931">
    <property type="component" value="Unassembled WGS sequence"/>
</dbReference>
<proteinExistence type="predicted"/>
<feature type="region of interest" description="Disordered" evidence="1">
    <location>
        <begin position="234"/>
        <end position="299"/>
    </location>
</feature>
<dbReference type="HOGENOM" id="CLU_023133_1_0_1"/>
<feature type="compositionally biased region" description="Basic residues" evidence="1">
    <location>
        <begin position="153"/>
        <end position="162"/>
    </location>
</feature>
<dbReference type="eggNOG" id="ENOG502S3QT">
    <property type="taxonomic scope" value="Eukaryota"/>
</dbReference>
<keyword evidence="3" id="KW-1185">Reference proteome</keyword>
<feature type="compositionally biased region" description="Polar residues" evidence="1">
    <location>
        <begin position="321"/>
        <end position="340"/>
    </location>
</feature>
<dbReference type="GO" id="GO:0005634">
    <property type="term" value="C:nucleus"/>
    <property type="evidence" value="ECO:0007669"/>
    <property type="project" value="TreeGrafter"/>
</dbReference>
<protein>
    <recommendedName>
        <fullName evidence="4">NYN domain-containing protein</fullName>
    </recommendedName>
</protein>
<dbReference type="GO" id="GO:0006606">
    <property type="term" value="P:protein import into nucleus"/>
    <property type="evidence" value="ECO:0007669"/>
    <property type="project" value="TreeGrafter"/>
</dbReference>
<dbReference type="Gene3D" id="3.40.50.1010">
    <property type="entry name" value="5'-nuclease"/>
    <property type="match status" value="1"/>
</dbReference>
<feature type="region of interest" description="Disordered" evidence="1">
    <location>
        <begin position="116"/>
        <end position="219"/>
    </location>
</feature>
<sequence>MSTLTETKPWDLSHVLDFVNALATPGQHQKDTVPTTRLAPSASHPANVVSNNASLTDTADDDDAHGGVGLGNFGKVWQFLGTPAPTQGTSLLATKTGQVEKQTIASKLDYTSDGAAYTLSRGEPSSANRHPSFTDGTDGETQRPEFEKAPSKTQKKRMRRKERREQELVQARLNGGRADAISESEAETPGRRTPAKKASAHAMKEKEPGTPSKSKFDKTELLRRVAVTKAAQTAKTAAVTNASTQQGPMGPGLAPVLDLPGTKQVPIQNATEQTVPANVSRQTDPSSASRSDAEETTSQAVNAVAAALAALKHGDNPASPSPSGTGSRNKKAPSTPTQTKAQPVAQTQPVQRTQVQTPQAVSKLKLMPASVGVQPPLAKGLANNGHAPAAGINPTAFAQSMHIPSGPPSMRLSTIPSSAKKPRSQPVIEPRIIRSGEDRHWALLMKLINVFGDDRKHLVSPMNMTTHNNDPKGIHVFVDASNIFIGFMDMLKQTRGIHPLTHLPQVHLSFDGLALLMERRRPVAKRVLAGSNPWLPEFDKAKAVGYEMNIFEKVLKARELTDRQLYFKDLDARRFGKGSKAPPPVHPSNQITKQGSPPKLYSALNGIGSGSGSGTETSAKPQYAPAKMIEQGVDEILHLKMLESVVDYETPSTIVLATGDAAQAEYSLGFMAMVERALKKGWTVELVSWSKNINKSYIKSQWTEAWDGRFKIIYLDDFAEELLDM</sequence>
<evidence type="ECO:0000313" key="3">
    <source>
        <dbReference type="Proteomes" id="UP000016931"/>
    </source>
</evidence>
<evidence type="ECO:0000313" key="2">
    <source>
        <dbReference type="EMBL" id="EMF12865.1"/>
    </source>
</evidence>
<dbReference type="InterPro" id="IPR007681">
    <property type="entry name" value="Mog1"/>
</dbReference>
<name>M3D3T0_SPHMS</name>
<gene>
    <name evidence="2" type="ORF">SEPMUDRAFT_149403</name>
</gene>
<feature type="compositionally biased region" description="Basic and acidic residues" evidence="1">
    <location>
        <begin position="140"/>
        <end position="150"/>
    </location>
</feature>
<feature type="region of interest" description="Disordered" evidence="1">
    <location>
        <begin position="313"/>
        <end position="359"/>
    </location>
</feature>
<feature type="region of interest" description="Disordered" evidence="1">
    <location>
        <begin position="26"/>
        <end position="63"/>
    </location>
</feature>
<feature type="region of interest" description="Disordered" evidence="1">
    <location>
        <begin position="398"/>
        <end position="427"/>
    </location>
</feature>